<dbReference type="EMBL" id="CP063656">
    <property type="protein sequence ID" value="QOW20619.1"/>
    <property type="molecule type" value="Genomic_DNA"/>
</dbReference>
<evidence type="ECO:0000256" key="8">
    <source>
        <dbReference type="ARBA" id="ARBA00022989"/>
    </source>
</evidence>
<dbReference type="PROSITE" id="PS51257">
    <property type="entry name" value="PROKAR_LIPOPROTEIN"/>
    <property type="match status" value="1"/>
</dbReference>
<dbReference type="PANTHER" id="PTHR33446:SF2">
    <property type="entry name" value="PROTEIN TONB"/>
    <property type="match status" value="1"/>
</dbReference>
<dbReference type="Pfam" id="PF03544">
    <property type="entry name" value="TonB_C"/>
    <property type="match status" value="1"/>
</dbReference>
<dbReference type="NCBIfam" id="TIGR01352">
    <property type="entry name" value="tonB_Cterm"/>
    <property type="match status" value="1"/>
</dbReference>
<sequence>MPGIRPQPLSIRRWMLFPAVSALAIGLMLAGCSSEQADQPTQVAPTQPMAVETPPPEYPEELACAGIEGEVGVLLTIGVDGIPKNVKVEDTSGHPQLDAAAVDAVKGWKFQAGTSRGQPAESPLRVPVKFTAPDMDSERCRDVSGGLPQ</sequence>
<evidence type="ECO:0000256" key="6">
    <source>
        <dbReference type="ARBA" id="ARBA00022692"/>
    </source>
</evidence>
<keyword evidence="3" id="KW-0813">Transport</keyword>
<feature type="domain" description="TonB C-terminal" evidence="11">
    <location>
        <begin position="43"/>
        <end position="139"/>
    </location>
</feature>
<evidence type="ECO:0000256" key="7">
    <source>
        <dbReference type="ARBA" id="ARBA00022927"/>
    </source>
</evidence>
<keyword evidence="8" id="KW-1133">Transmembrane helix</keyword>
<dbReference type="AlphaFoldDB" id="A0A7S6UI14"/>
<evidence type="ECO:0000256" key="1">
    <source>
        <dbReference type="ARBA" id="ARBA00004383"/>
    </source>
</evidence>
<dbReference type="RefSeq" id="WP_193987056.1">
    <property type="nucleotide sequence ID" value="NZ_CP063656.1"/>
</dbReference>
<dbReference type="InterPro" id="IPR051045">
    <property type="entry name" value="TonB-dependent_transducer"/>
</dbReference>
<evidence type="ECO:0000256" key="2">
    <source>
        <dbReference type="ARBA" id="ARBA00006555"/>
    </source>
</evidence>
<comment type="similarity">
    <text evidence="2">Belongs to the TonB family.</text>
</comment>
<organism evidence="12 13">
    <name type="scientific">Novilysobacter ciconiae</name>
    <dbReference type="NCBI Taxonomy" id="2781022"/>
    <lineage>
        <taxon>Bacteria</taxon>
        <taxon>Pseudomonadati</taxon>
        <taxon>Pseudomonadota</taxon>
        <taxon>Gammaproteobacteria</taxon>
        <taxon>Lysobacterales</taxon>
        <taxon>Lysobacteraceae</taxon>
        <taxon>Novilysobacter</taxon>
    </lineage>
</organism>
<name>A0A7S6UI14_9GAMM</name>
<evidence type="ECO:0000259" key="11">
    <source>
        <dbReference type="PROSITE" id="PS52015"/>
    </source>
</evidence>
<keyword evidence="7" id="KW-0653">Protein transport</keyword>
<gene>
    <name evidence="12" type="ORF">INQ41_06365</name>
</gene>
<dbReference type="SUPFAM" id="SSF74653">
    <property type="entry name" value="TolA/TonB C-terminal domain"/>
    <property type="match status" value="1"/>
</dbReference>
<keyword evidence="13" id="KW-1185">Reference proteome</keyword>
<dbReference type="Gene3D" id="3.30.1150.10">
    <property type="match status" value="1"/>
</dbReference>
<accession>A0A7S6UI14</accession>
<dbReference type="PANTHER" id="PTHR33446">
    <property type="entry name" value="PROTEIN TONB-RELATED"/>
    <property type="match status" value="1"/>
</dbReference>
<dbReference type="GO" id="GO:0055085">
    <property type="term" value="P:transmembrane transport"/>
    <property type="evidence" value="ECO:0007669"/>
    <property type="project" value="InterPro"/>
</dbReference>
<evidence type="ECO:0000256" key="10">
    <source>
        <dbReference type="SAM" id="MobiDB-lite"/>
    </source>
</evidence>
<protein>
    <submittedName>
        <fullName evidence="12">Energy transducer TonB</fullName>
    </submittedName>
</protein>
<keyword evidence="9" id="KW-0472">Membrane</keyword>
<dbReference type="InterPro" id="IPR037682">
    <property type="entry name" value="TonB_C"/>
</dbReference>
<feature type="region of interest" description="Disordered" evidence="10">
    <location>
        <begin position="113"/>
        <end position="149"/>
    </location>
</feature>
<dbReference type="GO" id="GO:0031992">
    <property type="term" value="F:energy transducer activity"/>
    <property type="evidence" value="ECO:0007669"/>
    <property type="project" value="TreeGrafter"/>
</dbReference>
<dbReference type="KEGG" id="lcic:INQ41_06365"/>
<keyword evidence="5" id="KW-0997">Cell inner membrane</keyword>
<dbReference type="GO" id="GO:0098797">
    <property type="term" value="C:plasma membrane protein complex"/>
    <property type="evidence" value="ECO:0007669"/>
    <property type="project" value="TreeGrafter"/>
</dbReference>
<evidence type="ECO:0000256" key="3">
    <source>
        <dbReference type="ARBA" id="ARBA00022448"/>
    </source>
</evidence>
<evidence type="ECO:0000313" key="12">
    <source>
        <dbReference type="EMBL" id="QOW20619.1"/>
    </source>
</evidence>
<evidence type="ECO:0000313" key="13">
    <source>
        <dbReference type="Proteomes" id="UP000594059"/>
    </source>
</evidence>
<reference evidence="12 13" key="1">
    <citation type="submission" date="2020-10" db="EMBL/GenBank/DDBJ databases">
        <title>complete genome sequencing of Lysobacter sp. H21R20.</title>
        <authorList>
            <person name="Bae J.-W."/>
            <person name="Lee S.-Y."/>
        </authorList>
    </citation>
    <scope>NUCLEOTIDE SEQUENCE [LARGE SCALE GENOMIC DNA]</scope>
    <source>
        <strain evidence="12 13">H21R20</strain>
    </source>
</reference>
<evidence type="ECO:0000256" key="9">
    <source>
        <dbReference type="ARBA" id="ARBA00023136"/>
    </source>
</evidence>
<dbReference type="GO" id="GO:0015031">
    <property type="term" value="P:protein transport"/>
    <property type="evidence" value="ECO:0007669"/>
    <property type="project" value="UniProtKB-KW"/>
</dbReference>
<keyword evidence="4" id="KW-1003">Cell membrane</keyword>
<evidence type="ECO:0000256" key="5">
    <source>
        <dbReference type="ARBA" id="ARBA00022519"/>
    </source>
</evidence>
<dbReference type="Proteomes" id="UP000594059">
    <property type="component" value="Chromosome"/>
</dbReference>
<dbReference type="PROSITE" id="PS52015">
    <property type="entry name" value="TONB_CTD"/>
    <property type="match status" value="1"/>
</dbReference>
<proteinExistence type="inferred from homology"/>
<keyword evidence="6" id="KW-0812">Transmembrane</keyword>
<evidence type="ECO:0000256" key="4">
    <source>
        <dbReference type="ARBA" id="ARBA00022475"/>
    </source>
</evidence>
<dbReference type="InterPro" id="IPR006260">
    <property type="entry name" value="TonB/TolA_C"/>
</dbReference>
<feature type="region of interest" description="Disordered" evidence="10">
    <location>
        <begin position="38"/>
        <end position="57"/>
    </location>
</feature>
<comment type="subcellular location">
    <subcellularLocation>
        <location evidence="1">Cell inner membrane</location>
        <topology evidence="1">Single-pass membrane protein</topology>
        <orientation evidence="1">Periplasmic side</orientation>
    </subcellularLocation>
</comment>